<name>A0A8S5PN97_9CAUD</name>
<sequence length="337" mass="38344">MKKALLLVSVLFCLNLYAQEQPLTNNSIIEMIDLGFSSDIIISKIETSPCDFNTSIDALKSMKEKGIDNSIIVAMIHRISDIKTNEAQRSGIYYKNGDDFIQLFPTVFSGTKTNTLGAALSYGIASAKVRSTMNGQHSNNVIENNNPEFYFYFIPRKSDLGVSASNWWFSAASSPNEFALVRLTTKKGRRELETGSVNLYAGTSIGVDEKNHIQIDIEKIDDYTFKVKPRYFLNTGEYCFYYQGSIPQGGYNNQSVFDFSIPQSCALEFYNKYSIDDTVWILRNGKPKNYEIRKFYVNEEGIFYGLGSRYDYEVELYASEKICYPSKKELKKALNIE</sequence>
<protein>
    <submittedName>
        <fullName evidence="1">Uncharacterized protein</fullName>
    </submittedName>
</protein>
<dbReference type="EMBL" id="BK015466">
    <property type="protein sequence ID" value="DAE08240.1"/>
    <property type="molecule type" value="Genomic_DNA"/>
</dbReference>
<organism evidence="1">
    <name type="scientific">Siphoviridae sp. ctrgQ8</name>
    <dbReference type="NCBI Taxonomy" id="2825689"/>
    <lineage>
        <taxon>Viruses</taxon>
        <taxon>Duplodnaviria</taxon>
        <taxon>Heunggongvirae</taxon>
        <taxon>Uroviricota</taxon>
        <taxon>Caudoviricetes</taxon>
    </lineage>
</organism>
<evidence type="ECO:0000313" key="1">
    <source>
        <dbReference type="EMBL" id="DAE08240.1"/>
    </source>
</evidence>
<accession>A0A8S5PN97</accession>
<reference evidence="1" key="1">
    <citation type="journal article" date="2021" name="Proc. Natl. Acad. Sci. U.S.A.">
        <title>A Catalog of Tens of Thousands of Viruses from Human Metagenomes Reveals Hidden Associations with Chronic Diseases.</title>
        <authorList>
            <person name="Tisza M.J."/>
            <person name="Buck C.B."/>
        </authorList>
    </citation>
    <scope>NUCLEOTIDE SEQUENCE</scope>
    <source>
        <strain evidence="1">CtrgQ8</strain>
    </source>
</reference>
<proteinExistence type="predicted"/>